<evidence type="ECO:0000256" key="4">
    <source>
        <dbReference type="ARBA" id="ARBA00022989"/>
    </source>
</evidence>
<dbReference type="Proteomes" id="UP000092321">
    <property type="component" value="Unassembled WGS sequence"/>
</dbReference>
<name>A0A1B7TA53_9ASCO</name>
<feature type="compositionally biased region" description="Polar residues" evidence="6">
    <location>
        <begin position="1286"/>
        <end position="1303"/>
    </location>
</feature>
<feature type="compositionally biased region" description="Basic and acidic residues" evidence="6">
    <location>
        <begin position="225"/>
        <end position="234"/>
    </location>
</feature>
<feature type="region of interest" description="Disordered" evidence="6">
    <location>
        <begin position="140"/>
        <end position="182"/>
    </location>
</feature>
<feature type="compositionally biased region" description="Low complexity" evidence="6">
    <location>
        <begin position="100"/>
        <end position="111"/>
    </location>
</feature>
<comment type="subcellular location">
    <subcellularLocation>
        <location evidence="1">Membrane</location>
        <topology evidence="1">Multi-pass membrane protein</topology>
    </subcellularLocation>
</comment>
<dbReference type="OrthoDB" id="277931at2759"/>
<feature type="region of interest" description="Disordered" evidence="6">
    <location>
        <begin position="220"/>
        <end position="243"/>
    </location>
</feature>
<comment type="similarity">
    <text evidence="2">Belongs to the TMCO4 family.</text>
</comment>
<feature type="compositionally biased region" description="Acidic residues" evidence="6">
    <location>
        <begin position="1233"/>
        <end position="1256"/>
    </location>
</feature>
<feature type="compositionally biased region" description="Basic residues" evidence="6">
    <location>
        <begin position="1445"/>
        <end position="1460"/>
    </location>
</feature>
<evidence type="ECO:0000256" key="2">
    <source>
        <dbReference type="ARBA" id="ARBA00009824"/>
    </source>
</evidence>
<feature type="compositionally biased region" description="Basic and acidic residues" evidence="6">
    <location>
        <begin position="1135"/>
        <end position="1156"/>
    </location>
</feature>
<dbReference type="InterPro" id="IPR029058">
    <property type="entry name" value="AB_hydrolase_fold"/>
</dbReference>
<feature type="compositionally biased region" description="Low complexity" evidence="6">
    <location>
        <begin position="299"/>
        <end position="323"/>
    </location>
</feature>
<dbReference type="SUPFAM" id="SSF53474">
    <property type="entry name" value="alpha/beta-Hydrolases"/>
    <property type="match status" value="1"/>
</dbReference>
<feature type="region of interest" description="Disordered" evidence="6">
    <location>
        <begin position="1369"/>
        <end position="1460"/>
    </location>
</feature>
<evidence type="ECO:0000256" key="1">
    <source>
        <dbReference type="ARBA" id="ARBA00004141"/>
    </source>
</evidence>
<dbReference type="PANTHER" id="PTHR17920">
    <property type="entry name" value="TRANSMEMBRANE AND COILED-COIL DOMAIN-CONTAINING PROTEIN 4 TMCO4"/>
    <property type="match status" value="1"/>
</dbReference>
<dbReference type="EMBL" id="LXPE01000063">
    <property type="protein sequence ID" value="OBA25616.1"/>
    <property type="molecule type" value="Genomic_DNA"/>
</dbReference>
<sequence length="1460" mass="164972">MGSHKEIENEYPDDNGGLKELKITKRTQQQHSEEEISANTVSLTFTSPFGKHKANSRNSSRQPSRNTSRPTSKRSSKRISGFDMLEDISMSGMIQPAPLPKSSKNNSISSENELENPELKDPHQQLNNINIFETSEVDISNQETDKDEHATSNDTDQAANEDQINENKNNNDETSSNESFGWEDMDAVATNSVYDENGDLQIYDVEQKKKKDQRSLKNIQFASKMQERKPSIDDEKNEDNINIDEDNSNMFAYTKINGEEQAKASRKTNVKIDNLIASATLYQRSSNANKGDEKHKNSTTDNTKSTSSNHTEGINNENEIDNNINEEKEQTVVSDDDDDDEITHDDLTKDNQLNGMKQLLTDNEKFAYAGCVFLLLNQLCADLATRNLNSNMIKDPKLAKRLHNIQKNYGYWKEEIMTKIYYHMEFNEDEIRMIENLGLFPLEINDLMKALKIQRKVLNPYNEELFNKDDNEHKESEELKISSMRSFDDSELTEKAPENIVSVDEIRHERELEVDVPWSVICHLFLLFLSKGNYDARSRVMLKQFAEYLTITNEEINQFEKRITETLELEQSEQQKLSRDDILKDRRKLRKRKKMAYVGLATVGGSLVLGLSGGLLAPVIGAGVAAGLSTVGITGLSGFLTGIGGTATVAATSTAIGANIGGSSMSRRMGSVKTFEFRPLYNNRRLNLIISISGWMTGAEDDVRLPFSTLDPVEGDLYSLYWEPDILKSTGDTMNILASEAITQTIQQVLGATILTALMGAIQVPMALSKLGYLIDNPWNVSLDRAWNSGLILAQYLIEKDLGDRPITLIGFSLGSRVIYYCLRELCKRGATGIVENVVLLGAPVVYNKDELVMCRSVVAGRFVNGYSEKDWILGYLFRATAGGISTVAGLTAIESEGIENFDCSDLVNGHMGYRKNIPKILKQLGFETLSDEFVEIDDKPDPDREKKQKELLDTLKKLDKDEKKKKKSSSWLPKWMKPKKEEWQEMVKQDVVAEDAKKKDQNELEEVAEYVPESKVDTTSDSNKLNKDVSGLKQDDDECSSPVFQEGETFSLKLNKSRPRFVSGNVGFALKNAGKSRTSSEIIKNSSFENIKQETESTEIKQPEEKEEVVAAPVENAGIEERQSSVIITGVESSKSHASKESVEDNIEENPKNEINEEQIETQEKEEKETDVVLENEAKEEDKKEEELEIKDNKKEEEKEEKKKEELGDKEVEEKVEEEKEEFLQQEYTNTEVEESQQAEPEYDSEYEREEDDVSSIEPQSLKKFDSQNKEDSLELHELRPPNNPATNPRFSRDSSFFTANDEQSEKLIDEELSKKASHNDGEDKKPSNNEENINNSANMDETMTQDSVDDINGVSQIDNFIENELNIPTLSSSENVNENKNYNINNNDEDEFDFVQPLKITEGNSGDADDEQKSLQSTTSAENTESDIGRPSLESTISTGSKRPSKKTKKKRGNRKRK</sequence>
<evidence type="ECO:0000256" key="3">
    <source>
        <dbReference type="ARBA" id="ARBA00022692"/>
    </source>
</evidence>
<feature type="compositionally biased region" description="Basic and acidic residues" evidence="6">
    <location>
        <begin position="1262"/>
        <end position="1281"/>
    </location>
</feature>
<evidence type="ECO:0000256" key="5">
    <source>
        <dbReference type="ARBA" id="ARBA00023136"/>
    </source>
</evidence>
<feature type="region of interest" description="Disordered" evidence="6">
    <location>
        <begin position="1088"/>
        <end position="1353"/>
    </location>
</feature>
<feature type="compositionally biased region" description="Low complexity" evidence="6">
    <location>
        <begin position="1331"/>
        <end position="1340"/>
    </location>
</feature>
<evidence type="ECO:0000313" key="8">
    <source>
        <dbReference type="EMBL" id="OBA25616.1"/>
    </source>
</evidence>
<proteinExistence type="inferred from homology"/>
<keyword evidence="5 7" id="KW-0472">Membrane</keyword>
<evidence type="ECO:0000256" key="6">
    <source>
        <dbReference type="SAM" id="MobiDB-lite"/>
    </source>
</evidence>
<feature type="region of interest" description="Disordered" evidence="6">
    <location>
        <begin position="25"/>
        <end position="126"/>
    </location>
</feature>
<feature type="region of interest" description="Disordered" evidence="6">
    <location>
        <begin position="1"/>
        <end position="20"/>
    </location>
</feature>
<feature type="compositionally biased region" description="Low complexity" evidence="6">
    <location>
        <begin position="160"/>
        <end position="179"/>
    </location>
</feature>
<feature type="region of interest" description="Disordered" evidence="6">
    <location>
        <begin position="995"/>
        <end position="1042"/>
    </location>
</feature>
<feature type="region of interest" description="Disordered" evidence="6">
    <location>
        <begin position="283"/>
        <end position="348"/>
    </location>
</feature>
<evidence type="ECO:0000313" key="9">
    <source>
        <dbReference type="Proteomes" id="UP000092321"/>
    </source>
</evidence>
<feature type="compositionally biased region" description="Basic and acidic residues" evidence="6">
    <location>
        <begin position="1092"/>
        <end position="1105"/>
    </location>
</feature>
<keyword evidence="9" id="KW-1185">Reference proteome</keyword>
<accession>A0A1B7TA53</accession>
<dbReference type="Pfam" id="PF05277">
    <property type="entry name" value="DUF726"/>
    <property type="match status" value="1"/>
</dbReference>
<feature type="compositionally biased region" description="Basic and acidic residues" evidence="6">
    <location>
        <begin position="1163"/>
        <end position="1214"/>
    </location>
</feature>
<feature type="transmembrane region" description="Helical" evidence="7">
    <location>
        <begin position="596"/>
        <end position="619"/>
    </location>
</feature>
<feature type="compositionally biased region" description="Polar residues" evidence="6">
    <location>
        <begin position="37"/>
        <end position="47"/>
    </location>
</feature>
<feature type="compositionally biased region" description="Polar residues" evidence="6">
    <location>
        <begin position="1416"/>
        <end position="1425"/>
    </location>
</feature>
<dbReference type="GO" id="GO:0016020">
    <property type="term" value="C:membrane"/>
    <property type="evidence" value="ECO:0007669"/>
    <property type="project" value="UniProtKB-SubCell"/>
</dbReference>
<evidence type="ECO:0000256" key="7">
    <source>
        <dbReference type="SAM" id="Phobius"/>
    </source>
</evidence>
<feature type="compositionally biased region" description="Low complexity" evidence="6">
    <location>
        <begin position="1376"/>
        <end position="1388"/>
    </location>
</feature>
<organism evidence="8 9">
    <name type="scientific">Hanseniaspora valbyensis NRRL Y-1626</name>
    <dbReference type="NCBI Taxonomy" id="766949"/>
    <lineage>
        <taxon>Eukaryota</taxon>
        <taxon>Fungi</taxon>
        <taxon>Dikarya</taxon>
        <taxon>Ascomycota</taxon>
        <taxon>Saccharomycotina</taxon>
        <taxon>Saccharomycetes</taxon>
        <taxon>Saccharomycodales</taxon>
        <taxon>Saccharomycodaceae</taxon>
        <taxon>Hanseniaspora</taxon>
    </lineage>
</organism>
<dbReference type="InterPro" id="IPR007941">
    <property type="entry name" value="DUF726"/>
</dbReference>
<feature type="compositionally biased region" description="Basic and acidic residues" evidence="6">
    <location>
        <begin position="1305"/>
        <end position="1330"/>
    </location>
</feature>
<keyword evidence="4 7" id="KW-1133">Transmembrane helix</keyword>
<reference evidence="9" key="1">
    <citation type="journal article" date="2016" name="Proc. Natl. Acad. Sci. U.S.A.">
        <title>Comparative genomics of biotechnologically important yeasts.</title>
        <authorList>
            <person name="Riley R."/>
            <person name="Haridas S."/>
            <person name="Wolfe K.H."/>
            <person name="Lopes M.R."/>
            <person name="Hittinger C.T."/>
            <person name="Goeker M."/>
            <person name="Salamov A.A."/>
            <person name="Wisecaver J.H."/>
            <person name="Long T.M."/>
            <person name="Calvey C.H."/>
            <person name="Aerts A.L."/>
            <person name="Barry K.W."/>
            <person name="Choi C."/>
            <person name="Clum A."/>
            <person name="Coughlan A.Y."/>
            <person name="Deshpande S."/>
            <person name="Douglass A.P."/>
            <person name="Hanson S.J."/>
            <person name="Klenk H.-P."/>
            <person name="LaButti K.M."/>
            <person name="Lapidus A."/>
            <person name="Lindquist E.A."/>
            <person name="Lipzen A.M."/>
            <person name="Meier-Kolthoff J.P."/>
            <person name="Ohm R.A."/>
            <person name="Otillar R.P."/>
            <person name="Pangilinan J.L."/>
            <person name="Peng Y."/>
            <person name="Rokas A."/>
            <person name="Rosa C.A."/>
            <person name="Scheuner C."/>
            <person name="Sibirny A.A."/>
            <person name="Slot J.C."/>
            <person name="Stielow J.B."/>
            <person name="Sun H."/>
            <person name="Kurtzman C.P."/>
            <person name="Blackwell M."/>
            <person name="Grigoriev I.V."/>
            <person name="Jeffries T.W."/>
        </authorList>
    </citation>
    <scope>NUCLEOTIDE SEQUENCE [LARGE SCALE GENOMIC DNA]</scope>
    <source>
        <strain evidence="9">NRRL Y-1626</strain>
    </source>
</reference>
<keyword evidence="3 7" id="KW-0812">Transmembrane</keyword>
<feature type="compositionally biased region" description="Acidic residues" evidence="6">
    <location>
        <begin position="334"/>
        <end position="343"/>
    </location>
</feature>
<feature type="compositionally biased region" description="Polar residues" evidence="6">
    <location>
        <begin position="1125"/>
        <end position="1134"/>
    </location>
</feature>
<dbReference type="PANTHER" id="PTHR17920:SF3">
    <property type="entry name" value="TRANSMEMBRANE AND COILED-COIL DOMAIN-CONTAINING PROTEIN 4"/>
    <property type="match status" value="1"/>
</dbReference>
<gene>
    <name evidence="8" type="ORF">HANVADRAFT_53801</name>
</gene>
<feature type="compositionally biased region" description="Low complexity" evidence="6">
    <location>
        <begin position="56"/>
        <end position="70"/>
    </location>
</feature>
<protein>
    <submittedName>
        <fullName evidence="8">DUF726-domain-containing protein</fullName>
    </submittedName>
</protein>
<comment type="caution">
    <text evidence="8">The sequence shown here is derived from an EMBL/GenBank/DDBJ whole genome shotgun (WGS) entry which is preliminary data.</text>
</comment>